<evidence type="ECO:0000313" key="2">
    <source>
        <dbReference type="EMBL" id="GFS87556.1"/>
    </source>
</evidence>
<dbReference type="EMBL" id="BMAW01083795">
    <property type="protein sequence ID" value="GFU35674.1"/>
    <property type="molecule type" value="Genomic_DNA"/>
</dbReference>
<organism evidence="3 4">
    <name type="scientific">Nephila pilipes</name>
    <name type="common">Giant wood spider</name>
    <name type="synonym">Nephila maculata</name>
    <dbReference type="NCBI Taxonomy" id="299642"/>
    <lineage>
        <taxon>Eukaryota</taxon>
        <taxon>Metazoa</taxon>
        <taxon>Ecdysozoa</taxon>
        <taxon>Arthropoda</taxon>
        <taxon>Chelicerata</taxon>
        <taxon>Arachnida</taxon>
        <taxon>Araneae</taxon>
        <taxon>Araneomorphae</taxon>
        <taxon>Entelegynae</taxon>
        <taxon>Araneoidea</taxon>
        <taxon>Nephilidae</taxon>
        <taxon>Nephila</taxon>
    </lineage>
</organism>
<accession>A0A8X6QWR2</accession>
<feature type="compositionally biased region" description="Polar residues" evidence="1">
    <location>
        <begin position="1"/>
        <end position="22"/>
    </location>
</feature>
<feature type="compositionally biased region" description="Polar residues" evidence="1">
    <location>
        <begin position="82"/>
        <end position="111"/>
    </location>
</feature>
<name>A0A8X6QWR2_NEPPI</name>
<evidence type="ECO:0000256" key="1">
    <source>
        <dbReference type="SAM" id="MobiDB-lite"/>
    </source>
</evidence>
<gene>
    <name evidence="3" type="ORF">NPIL_209161</name>
    <name evidence="2" type="ORF">NPIL_671191</name>
</gene>
<dbReference type="Proteomes" id="UP000887013">
    <property type="component" value="Unassembled WGS sequence"/>
</dbReference>
<dbReference type="EMBL" id="BMAW01098960">
    <property type="protein sequence ID" value="GFS87556.1"/>
    <property type="molecule type" value="Genomic_DNA"/>
</dbReference>
<comment type="caution">
    <text evidence="3">The sequence shown here is derived from an EMBL/GenBank/DDBJ whole genome shotgun (WGS) entry which is preliminary data.</text>
</comment>
<proteinExistence type="predicted"/>
<evidence type="ECO:0000313" key="4">
    <source>
        <dbReference type="Proteomes" id="UP000887013"/>
    </source>
</evidence>
<feature type="region of interest" description="Disordered" evidence="1">
    <location>
        <begin position="1"/>
        <end position="24"/>
    </location>
</feature>
<feature type="region of interest" description="Disordered" evidence="1">
    <location>
        <begin position="78"/>
        <end position="111"/>
    </location>
</feature>
<sequence length="111" mass="12353">MGLFQTLSNKSGIDSHENSPTVSGIGEWEKVSFSPRCCILCIHKVMGSAAFKSEIQIMTDFASKVDNGKEWRGWEKKERRSSSCFYASQPNNGTKRNSFEASGSFSNERSS</sequence>
<evidence type="ECO:0000313" key="3">
    <source>
        <dbReference type="EMBL" id="GFU35674.1"/>
    </source>
</evidence>
<protein>
    <submittedName>
        <fullName evidence="3">Uncharacterized protein</fullName>
    </submittedName>
</protein>
<reference evidence="3" key="1">
    <citation type="submission" date="2020-08" db="EMBL/GenBank/DDBJ databases">
        <title>Multicomponent nature underlies the extraordinary mechanical properties of spider dragline silk.</title>
        <authorList>
            <person name="Kono N."/>
            <person name="Nakamura H."/>
            <person name="Mori M."/>
            <person name="Yoshida Y."/>
            <person name="Ohtoshi R."/>
            <person name="Malay A.D."/>
            <person name="Moran D.A.P."/>
            <person name="Tomita M."/>
            <person name="Numata K."/>
            <person name="Arakawa K."/>
        </authorList>
    </citation>
    <scope>NUCLEOTIDE SEQUENCE</scope>
</reference>
<keyword evidence="4" id="KW-1185">Reference proteome</keyword>
<dbReference type="AlphaFoldDB" id="A0A8X6QWR2"/>